<organism evidence="1 2">
    <name type="scientific">Consotaella salsifontis</name>
    <dbReference type="NCBI Taxonomy" id="1365950"/>
    <lineage>
        <taxon>Bacteria</taxon>
        <taxon>Pseudomonadati</taxon>
        <taxon>Pseudomonadota</taxon>
        <taxon>Alphaproteobacteria</taxon>
        <taxon>Hyphomicrobiales</taxon>
        <taxon>Aurantimonadaceae</taxon>
        <taxon>Consotaella</taxon>
    </lineage>
</organism>
<sequence>MHAPLDQWQARLERHFAGLAQRRAGSGFPIFALEHGLDENELAEISGLLLSRLKAGLPLRSHWLLWVIYATERGYNYDGEEYWRSFEEHTPSWEFGDRYKVVPWFTKFQKAYDGVVPTGPWASHFRIIAWPITHAILPRYLQLQFARALYDLRYRLAGVARFEAASVGRVLAAHAHATTRFEAFLQQEELTGRIVLALLGQEQAGAQQPIYPPTLERIVTDLEQVRSAREWLKATRQEVADRFKGIGHGSTPSLPGAVGGPHGRGALRGEQPNLSIRPNLMLRYSGAGTWSLVMDVPDFRGLAVSADVRAFLKKTRCRLNGADDTKPAGWLLSGRRKAVLKSWPDPEKPLLLFEQSHGVLDHLVESECRLGAGPNWLFRVGQDGIAREITGRIVRPSYEYIIATTAEPPAGHPYVSACSIECAGAKAFRLKMPDAVSAEDAAWLKKLDLQVARTIRVWPAGLPAHQWDGEGNSEWLTTETPCFGITHDHPLEGYCLRLDGGAATIVEAGRVGFPSFFRLPPLPEGIHTLSVVAKPDTAGPAPPSSPPAEGHLVLNVREPESWTPGRPSHAGLIVTVDPHDANLDAFWENGIRLSVLGPESHRVTCEVTLAKSNGEQIFSEQVGDPMSLPVTPENWHRKFDQFLQRGEDYAWRYLEASEGALRIKGDELGEYVVRFEHDALPVRWVIRNHHGTLSARLIDDTGSEQSQPAALFFPFERPVAAEALPPADALSGSKVSAPGGLFTTQHGHYHDAVAVSAGLSGPGLSGLGVSWDFGAIRGGAVTLEQAIRIFALWRSARLAGPLAGVRRDSVAAGILSAIYEMVCGFNWMKAEDALCAAPKSERARDGLQHNIERKNGFGAVLRRDFARIDDGLAQATQWYVELAERYGICKERRLCEFALRLACQPQRLIEVYDRDLDELFRSLRNCPAILRGARMLALLSANRDHDGPALRLPRLSW</sequence>
<evidence type="ECO:0000313" key="1">
    <source>
        <dbReference type="EMBL" id="SKA24837.1"/>
    </source>
</evidence>
<evidence type="ECO:0000313" key="2">
    <source>
        <dbReference type="Proteomes" id="UP000190135"/>
    </source>
</evidence>
<gene>
    <name evidence="1" type="ORF">SAMN05428963_109139</name>
</gene>
<dbReference type="AlphaFoldDB" id="A0A1T4S9I8"/>
<dbReference type="Proteomes" id="UP000190135">
    <property type="component" value="Unassembled WGS sequence"/>
</dbReference>
<dbReference type="EMBL" id="FUXL01000009">
    <property type="protein sequence ID" value="SKA24837.1"/>
    <property type="molecule type" value="Genomic_DNA"/>
</dbReference>
<protein>
    <submittedName>
        <fullName evidence="1">Uncharacterized protein</fullName>
    </submittedName>
</protein>
<keyword evidence="2" id="KW-1185">Reference proteome</keyword>
<reference evidence="1 2" key="1">
    <citation type="submission" date="2017-02" db="EMBL/GenBank/DDBJ databases">
        <authorList>
            <person name="Peterson S.W."/>
        </authorList>
    </citation>
    <scope>NUCLEOTIDE SEQUENCE [LARGE SCALE GENOMIC DNA]</scope>
    <source>
        <strain evidence="1 2">USBA 369</strain>
    </source>
</reference>
<name>A0A1T4S9I8_9HYPH</name>
<dbReference type="STRING" id="1365950.SAMN05428963_109139"/>
<proteinExistence type="predicted"/>
<accession>A0A1T4S9I8</accession>